<proteinExistence type="predicted"/>
<evidence type="ECO:0000313" key="3">
    <source>
        <dbReference type="EMBL" id="KAF6169735.1"/>
    </source>
</evidence>
<sequence>MNRKKKKKKKNCWTTSKEKYKMCNEEEMEIKSSPIVFNLKTLQIQMCNGLKCIFPIGIFQGLMQLEELEVFNCFNMEDLFEFEFEECQEEEDGSITIRLPHLRFLSLVSLPRLSSFFCHQRRLPRVLLDFPSLKNLHIHYCLHLKRLPFGPQSTPKLTEFDIEYDDEEWFERLEWDDLSVKALLQQLLQLINGATMVLLLLSSGIDPGIVPCNPHPPEHEDKGYSSSLSSDSPGNQGVAPRLPPTKDILGLGCGKLEAGVLHL</sequence>
<feature type="region of interest" description="Disordered" evidence="1">
    <location>
        <begin position="211"/>
        <end position="243"/>
    </location>
</feature>
<dbReference type="EMBL" id="JACGCM010000628">
    <property type="protein sequence ID" value="KAF6169735.1"/>
    <property type="molecule type" value="Genomic_DNA"/>
</dbReference>
<accession>A0A7J7NRB4</accession>
<dbReference type="OrthoDB" id="4096362at2759"/>
<dbReference type="SUPFAM" id="SSF52047">
    <property type="entry name" value="RNI-like"/>
    <property type="match status" value="1"/>
</dbReference>
<organism evidence="3 4">
    <name type="scientific">Kingdonia uniflora</name>
    <dbReference type="NCBI Taxonomy" id="39325"/>
    <lineage>
        <taxon>Eukaryota</taxon>
        <taxon>Viridiplantae</taxon>
        <taxon>Streptophyta</taxon>
        <taxon>Embryophyta</taxon>
        <taxon>Tracheophyta</taxon>
        <taxon>Spermatophyta</taxon>
        <taxon>Magnoliopsida</taxon>
        <taxon>Ranunculales</taxon>
        <taxon>Circaeasteraceae</taxon>
        <taxon>Kingdonia</taxon>
    </lineage>
</organism>
<dbReference type="PANTHER" id="PTHR33463">
    <property type="entry name" value="NB-ARC DOMAIN-CONTAINING PROTEIN-RELATED"/>
    <property type="match status" value="1"/>
</dbReference>
<reference evidence="3 4" key="1">
    <citation type="journal article" date="2020" name="IScience">
        <title>Genome Sequencing of the Endangered Kingdonia uniflora (Circaeasteraceae, Ranunculales) Reveals Potential Mechanisms of Evolutionary Specialization.</title>
        <authorList>
            <person name="Sun Y."/>
            <person name="Deng T."/>
            <person name="Zhang A."/>
            <person name="Moore M.J."/>
            <person name="Landis J.B."/>
            <person name="Lin N."/>
            <person name="Zhang H."/>
            <person name="Zhang X."/>
            <person name="Huang J."/>
            <person name="Zhang X."/>
            <person name="Sun H."/>
            <person name="Wang H."/>
        </authorList>
    </citation>
    <scope>NUCLEOTIDE SEQUENCE [LARGE SCALE GENOMIC DNA]</scope>
    <source>
        <strain evidence="3">TB1705</strain>
        <tissue evidence="3">Leaf</tissue>
    </source>
</reference>
<comment type="caution">
    <text evidence="3">The sequence shown here is derived from an EMBL/GenBank/DDBJ whole genome shotgun (WGS) entry which is preliminary data.</text>
</comment>
<name>A0A7J7NRB4_9MAGN</name>
<dbReference type="Gene3D" id="3.80.10.10">
    <property type="entry name" value="Ribonuclease Inhibitor"/>
    <property type="match status" value="1"/>
</dbReference>
<evidence type="ECO:0000313" key="4">
    <source>
        <dbReference type="Proteomes" id="UP000541444"/>
    </source>
</evidence>
<gene>
    <name evidence="3" type="ORF">GIB67_004127</name>
</gene>
<dbReference type="AlphaFoldDB" id="A0A7J7NRB4"/>
<feature type="domain" description="Disease resistance protein At4g27190-like leucine-rich repeats" evidence="2">
    <location>
        <begin position="19"/>
        <end position="147"/>
    </location>
</feature>
<evidence type="ECO:0000259" key="2">
    <source>
        <dbReference type="Pfam" id="PF23247"/>
    </source>
</evidence>
<protein>
    <recommendedName>
        <fullName evidence="2">Disease resistance protein At4g27190-like leucine-rich repeats domain-containing protein</fullName>
    </recommendedName>
</protein>
<keyword evidence="4" id="KW-1185">Reference proteome</keyword>
<dbReference type="InterPro" id="IPR057135">
    <property type="entry name" value="At4g27190-like_LRR"/>
</dbReference>
<dbReference type="InterPro" id="IPR032675">
    <property type="entry name" value="LRR_dom_sf"/>
</dbReference>
<evidence type="ECO:0000256" key="1">
    <source>
        <dbReference type="SAM" id="MobiDB-lite"/>
    </source>
</evidence>
<dbReference type="Pfam" id="PF23247">
    <property type="entry name" value="LRR_RPS2"/>
    <property type="match status" value="1"/>
</dbReference>
<dbReference type="InterPro" id="IPR050905">
    <property type="entry name" value="Plant_NBS-LRR"/>
</dbReference>
<dbReference type="Proteomes" id="UP000541444">
    <property type="component" value="Unassembled WGS sequence"/>
</dbReference>
<dbReference type="PANTHER" id="PTHR33463:SF218">
    <property type="entry name" value="DISEASE RESISTANCE PROTEIN RPS2-LIKE"/>
    <property type="match status" value="1"/>
</dbReference>